<dbReference type="InterPro" id="IPR003593">
    <property type="entry name" value="AAA+_ATPase"/>
</dbReference>
<dbReference type="Gene3D" id="3.40.50.300">
    <property type="entry name" value="P-loop containing nucleotide triphosphate hydrolases"/>
    <property type="match status" value="1"/>
</dbReference>
<organism evidence="5 6">
    <name type="scientific">Hominiventricola aquisgranensis</name>
    <dbReference type="NCBI Taxonomy" id="3133164"/>
    <lineage>
        <taxon>Bacteria</taxon>
        <taxon>Bacillati</taxon>
        <taxon>Bacillota</taxon>
        <taxon>Clostridia</taxon>
        <taxon>Lachnospirales</taxon>
        <taxon>Lachnospiraceae</taxon>
        <taxon>Hominiventricola</taxon>
    </lineage>
</organism>
<dbReference type="SMART" id="SM00382">
    <property type="entry name" value="AAA"/>
    <property type="match status" value="1"/>
</dbReference>
<dbReference type="InterPro" id="IPR027417">
    <property type="entry name" value="P-loop_NTPase"/>
</dbReference>
<dbReference type="Proteomes" id="UP001470288">
    <property type="component" value="Unassembled WGS sequence"/>
</dbReference>
<dbReference type="RefSeq" id="WP_349144790.1">
    <property type="nucleotide sequence ID" value="NZ_JBBMFC010000022.1"/>
</dbReference>
<evidence type="ECO:0000259" key="4">
    <source>
        <dbReference type="PROSITE" id="PS50893"/>
    </source>
</evidence>
<protein>
    <submittedName>
        <fullName evidence="5">ABC transporter ATP-binding protein</fullName>
    </submittedName>
</protein>
<dbReference type="CDD" id="cd03230">
    <property type="entry name" value="ABC_DR_subfamily_A"/>
    <property type="match status" value="1"/>
</dbReference>
<evidence type="ECO:0000313" key="5">
    <source>
        <dbReference type="EMBL" id="MEQ2579515.1"/>
    </source>
</evidence>
<evidence type="ECO:0000256" key="1">
    <source>
        <dbReference type="ARBA" id="ARBA00022448"/>
    </source>
</evidence>
<dbReference type="Pfam" id="PF00005">
    <property type="entry name" value="ABC_tran"/>
    <property type="match status" value="1"/>
</dbReference>
<dbReference type="PROSITE" id="PS50893">
    <property type="entry name" value="ABC_TRANSPORTER_2"/>
    <property type="match status" value="1"/>
</dbReference>
<proteinExistence type="predicted"/>
<accession>A0ABV1I3X2</accession>
<feature type="domain" description="ABC transporter" evidence="4">
    <location>
        <begin position="2"/>
        <end position="227"/>
    </location>
</feature>
<dbReference type="PANTHER" id="PTHR42939">
    <property type="entry name" value="ABC TRANSPORTER ATP-BINDING PROTEIN ALBC-RELATED"/>
    <property type="match status" value="1"/>
</dbReference>
<evidence type="ECO:0000256" key="3">
    <source>
        <dbReference type="ARBA" id="ARBA00022840"/>
    </source>
</evidence>
<keyword evidence="3 5" id="KW-0067">ATP-binding</keyword>
<dbReference type="InterPro" id="IPR003439">
    <property type="entry name" value="ABC_transporter-like_ATP-bd"/>
</dbReference>
<reference evidence="5 6" key="1">
    <citation type="submission" date="2024-03" db="EMBL/GenBank/DDBJ databases">
        <title>Human intestinal bacterial collection.</title>
        <authorList>
            <person name="Pauvert C."/>
            <person name="Hitch T.C.A."/>
            <person name="Clavel T."/>
        </authorList>
    </citation>
    <scope>NUCLEOTIDE SEQUENCE [LARGE SCALE GENOMIC DNA]</scope>
    <source>
        <strain evidence="5 6">CLA-AA-H78B</strain>
    </source>
</reference>
<dbReference type="SUPFAM" id="SSF52540">
    <property type="entry name" value="P-loop containing nucleoside triphosphate hydrolases"/>
    <property type="match status" value="1"/>
</dbReference>
<name>A0ABV1I3X2_9FIRM</name>
<gene>
    <name evidence="5" type="ORF">WMO62_11850</name>
</gene>
<keyword evidence="2" id="KW-0547">Nucleotide-binding</keyword>
<keyword evidence="6" id="KW-1185">Reference proteome</keyword>
<sequence length="281" mass="31995">MIRLEHAKKTYSDFQLDCSMEIREGQITALIGANGAGKSTTFKLILGLIRPESGEVAVFGHPVSELTIEERQQIGVVLSDAGFSEYLTIKDLLPILEALYPVFDKERFCNYCERFSLPMDKKIREFSTGMKAKLKVLTAICNRDARLLILDEPTAGLDVMVREEILDLLREFMIPGDRSILISSHISSDLEGLCDDIYLIDHGQIHFHEQTDVLLEQYGILKVTPEQYETLDKEWILKEKEESYGYACLTNQKQYYMENWPQIAVENGSVDQVLMIMAGGR</sequence>
<evidence type="ECO:0000256" key="2">
    <source>
        <dbReference type="ARBA" id="ARBA00022741"/>
    </source>
</evidence>
<dbReference type="InterPro" id="IPR051782">
    <property type="entry name" value="ABC_Transporter_VariousFunc"/>
</dbReference>
<evidence type="ECO:0000313" key="6">
    <source>
        <dbReference type="Proteomes" id="UP001470288"/>
    </source>
</evidence>
<dbReference type="PANTHER" id="PTHR42939:SF3">
    <property type="entry name" value="ABC TRANSPORTER ATP-BINDING COMPONENT"/>
    <property type="match status" value="1"/>
</dbReference>
<comment type="caution">
    <text evidence="5">The sequence shown here is derived from an EMBL/GenBank/DDBJ whole genome shotgun (WGS) entry which is preliminary data.</text>
</comment>
<dbReference type="EMBL" id="JBBMFC010000022">
    <property type="protein sequence ID" value="MEQ2579515.1"/>
    <property type="molecule type" value="Genomic_DNA"/>
</dbReference>
<keyword evidence="1" id="KW-0813">Transport</keyword>
<dbReference type="GO" id="GO:0005524">
    <property type="term" value="F:ATP binding"/>
    <property type="evidence" value="ECO:0007669"/>
    <property type="project" value="UniProtKB-KW"/>
</dbReference>